<organism evidence="1 2">
    <name type="scientific">Methanosarcina siciliae T4/M</name>
    <dbReference type="NCBI Taxonomy" id="1434120"/>
    <lineage>
        <taxon>Archaea</taxon>
        <taxon>Methanobacteriati</taxon>
        <taxon>Methanobacteriota</taxon>
        <taxon>Stenosarchaea group</taxon>
        <taxon>Methanomicrobia</taxon>
        <taxon>Methanosarcinales</taxon>
        <taxon>Methanosarcinaceae</taxon>
        <taxon>Methanosarcina</taxon>
    </lineage>
</organism>
<evidence type="ECO:0000313" key="2">
    <source>
        <dbReference type="Proteomes" id="UP000033111"/>
    </source>
</evidence>
<proteinExistence type="predicted"/>
<sequence length="50" mass="5414">MPPTDAGLGQLIVNNPKVPVRIRQGLNIESGLNDGGEIPFFIFFLASWAC</sequence>
<dbReference type="KEGG" id="msw:MSSIT_2239"/>
<accession>A0A0E3P5J3</accession>
<keyword evidence="2" id="KW-1185">Reference proteome</keyword>
<dbReference type="HOGENOM" id="CLU_3227875_0_0_2"/>
<dbReference type="AlphaFoldDB" id="A0A0E3P5J3"/>
<dbReference type="RefSeq" id="WP_231589784.1">
    <property type="nucleotide sequence ID" value="NZ_CP009506.1"/>
</dbReference>
<gene>
    <name evidence="1" type="ORF">MSSIT_2239</name>
</gene>
<dbReference type="EMBL" id="CP009506">
    <property type="protein sequence ID" value="AKB28958.1"/>
    <property type="molecule type" value="Genomic_DNA"/>
</dbReference>
<evidence type="ECO:0000313" key="1">
    <source>
        <dbReference type="EMBL" id="AKB28958.1"/>
    </source>
</evidence>
<dbReference type="PATRIC" id="fig|1434120.4.peg.2915"/>
<reference evidence="1 2" key="1">
    <citation type="submission" date="2014-07" db="EMBL/GenBank/DDBJ databases">
        <title>Methanogenic archaea and the global carbon cycle.</title>
        <authorList>
            <person name="Henriksen J.R."/>
            <person name="Luke J."/>
            <person name="Reinhart S."/>
            <person name="Benedict M.N."/>
            <person name="Youngblut N.D."/>
            <person name="Metcalf M.E."/>
            <person name="Whitaker R.J."/>
            <person name="Metcalf W.W."/>
        </authorList>
    </citation>
    <scope>NUCLEOTIDE SEQUENCE [LARGE SCALE GENOMIC DNA]</scope>
    <source>
        <strain evidence="1 2">T4/M</strain>
    </source>
</reference>
<dbReference type="GeneID" id="69042889"/>
<dbReference type="Proteomes" id="UP000033111">
    <property type="component" value="Chromosome"/>
</dbReference>
<protein>
    <submittedName>
        <fullName evidence="1">Na+/H+ antiporter</fullName>
    </submittedName>
</protein>
<name>A0A0E3P5J3_9EURY</name>